<evidence type="ECO:0000313" key="2">
    <source>
        <dbReference type="EMBL" id="MBM2354400.1"/>
    </source>
</evidence>
<sequence>MSALFPILPFADDETPLSWAARQAAFHTCGRALAFLTDLGIPLVDLARGDEAAVLRLCERAGHDPAAVLRNTISAVGGRRYRLRGLEFAAEFTTGPVTRICPACLDDDLTGARLPGAALRHRLIWKLAPVRTCPVHGTALRDLRLGKWDDIAHELQAMTSLIDNERGVPGRARVVSPLQDYAVARLEGCPGPAWLDGQDIDQAVRATEMLGALEAFGPKLKASDMSEDMWDAAGRAGWPIVSEGGAAIREYLMTRVTASRGKRAAPRAAFGMLHAWLSGSRLSKKPGPIRDMLRDVILETTLLSKGHMLLGKPVTDPHLCSVASIAKAEGLDARTLRNVLQVAGLLSPAEAEQGSNRLVIDYTVARDLIDIVKHAVPVTRLPDLLGASRPLVAILIELGKLHRVLDQRALESKVGKAVDGRGVKSILRFLKIKFPTINETPEGFVNLSKSAEISRSRLKAILELIFLGHLKKVYRVSGAHGFAAVVVDPEEIKALLVSPPPGLSDDSYFLMD</sequence>
<accession>A0A9Q2RRX4</accession>
<dbReference type="EMBL" id="JAFBWN010000003">
    <property type="protein sequence ID" value="MBM2354400.1"/>
    <property type="molecule type" value="Genomic_DNA"/>
</dbReference>
<dbReference type="InterPro" id="IPR009492">
    <property type="entry name" value="TniQ"/>
</dbReference>
<dbReference type="Pfam" id="PF06527">
    <property type="entry name" value="TniQ"/>
    <property type="match status" value="1"/>
</dbReference>
<dbReference type="RefSeq" id="WP_231033421.1">
    <property type="nucleotide sequence ID" value="NZ_JAJNGX010000003.1"/>
</dbReference>
<proteinExistence type="predicted"/>
<gene>
    <name evidence="2" type="ORF">JQX14_07615</name>
</gene>
<organism evidence="2 3">
    <name type="scientific">Pseudosulfitobacter pseudonitzschiae</name>
    <dbReference type="NCBI Taxonomy" id="1402135"/>
    <lineage>
        <taxon>Bacteria</taxon>
        <taxon>Pseudomonadati</taxon>
        <taxon>Pseudomonadota</taxon>
        <taxon>Alphaproteobacteria</taxon>
        <taxon>Rhodobacterales</taxon>
        <taxon>Roseobacteraceae</taxon>
        <taxon>Pseudosulfitobacter</taxon>
    </lineage>
</organism>
<evidence type="ECO:0000313" key="3">
    <source>
        <dbReference type="Proteomes" id="UP000809337"/>
    </source>
</evidence>
<feature type="domain" description="TniQ" evidence="1">
    <location>
        <begin position="9"/>
        <end position="140"/>
    </location>
</feature>
<name>A0A9Q2RRX4_9RHOB</name>
<evidence type="ECO:0000259" key="1">
    <source>
        <dbReference type="Pfam" id="PF06527"/>
    </source>
</evidence>
<dbReference type="AlphaFoldDB" id="A0A9Q2RRX4"/>
<comment type="caution">
    <text evidence="2">The sequence shown here is derived from an EMBL/GenBank/DDBJ whole genome shotgun (WGS) entry which is preliminary data.</text>
</comment>
<dbReference type="Proteomes" id="UP000809337">
    <property type="component" value="Unassembled WGS sequence"/>
</dbReference>
<protein>
    <submittedName>
        <fullName evidence="2">TniQ family protein</fullName>
    </submittedName>
</protein>
<reference evidence="2" key="1">
    <citation type="submission" date="2021-01" db="EMBL/GenBank/DDBJ databases">
        <title>Diatom-associated Roseobacters Show Island Model of Population Structure.</title>
        <authorList>
            <person name="Qu L."/>
            <person name="Feng X."/>
            <person name="Chen Y."/>
            <person name="Li L."/>
            <person name="Wang X."/>
            <person name="Hu Z."/>
            <person name="Wang H."/>
            <person name="Luo H."/>
        </authorList>
    </citation>
    <scope>NUCLEOTIDE SEQUENCE</scope>
    <source>
        <strain evidence="2">SM26-45</strain>
    </source>
</reference>